<proteinExistence type="predicted"/>
<dbReference type="RefSeq" id="WP_057805363.1">
    <property type="nucleotide sequence ID" value="NZ_BJYP01000027.1"/>
</dbReference>
<evidence type="ECO:0000256" key="2">
    <source>
        <dbReference type="SAM" id="SignalP"/>
    </source>
</evidence>
<keyword evidence="6" id="KW-1185">Reference proteome</keyword>
<sequence>MKKTTLLLLSSTFFLLGGCANNSNNSQSKNDETSSSVSKTSSSKKSSTVSETSSSQVVDSDNETTLLSSTWQFDKFTVHQIEAEIDDGQLEVKVEWQPNTEKRAAFSNFGQVKVTQNGQTLSSVEQDDDFDADEAIRDLDLTYRYQNKTNPVKIEISSADGGKHAVSFKLQ</sequence>
<feature type="compositionally biased region" description="Low complexity" evidence="1">
    <location>
        <begin position="33"/>
        <end position="55"/>
    </location>
</feature>
<dbReference type="Proteomes" id="UP000051749">
    <property type="component" value="Unassembled WGS sequence"/>
</dbReference>
<evidence type="ECO:0000313" key="5">
    <source>
        <dbReference type="Proteomes" id="UP000051749"/>
    </source>
</evidence>
<dbReference type="OrthoDB" id="2249705at2"/>
<feature type="region of interest" description="Disordered" evidence="1">
    <location>
        <begin position="22"/>
        <end position="62"/>
    </location>
</feature>
<accession>A0A0R2KA56</accession>
<feature type="signal peptide" evidence="2">
    <location>
        <begin position="1"/>
        <end position="22"/>
    </location>
</feature>
<dbReference type="Proteomes" id="UP000182818">
    <property type="component" value="Unassembled WGS sequence"/>
</dbReference>
<dbReference type="GeneID" id="76043012"/>
<dbReference type="PATRIC" id="fig|319653.3.peg.1597"/>
<keyword evidence="2" id="KW-0732">Signal</keyword>
<dbReference type="AlphaFoldDB" id="A0A0R2KA56"/>
<comment type="caution">
    <text evidence="3">The sequence shown here is derived from an EMBL/GenBank/DDBJ whole genome shotgun (WGS) entry which is preliminary data.</text>
</comment>
<dbReference type="PROSITE" id="PS51257">
    <property type="entry name" value="PROKAR_LIPOPROTEIN"/>
    <property type="match status" value="1"/>
</dbReference>
<dbReference type="EMBL" id="JQBY01000004">
    <property type="protein sequence ID" value="KRN83133.1"/>
    <property type="molecule type" value="Genomic_DNA"/>
</dbReference>
<evidence type="ECO:0000313" key="4">
    <source>
        <dbReference type="EMBL" id="SER37278.1"/>
    </source>
</evidence>
<evidence type="ECO:0000313" key="6">
    <source>
        <dbReference type="Proteomes" id="UP000182818"/>
    </source>
</evidence>
<evidence type="ECO:0000256" key="1">
    <source>
        <dbReference type="SAM" id="MobiDB-lite"/>
    </source>
</evidence>
<reference evidence="4 6" key="2">
    <citation type="submission" date="2016-10" db="EMBL/GenBank/DDBJ databases">
        <authorList>
            <person name="Varghese N."/>
            <person name="Submissions S."/>
        </authorList>
    </citation>
    <scope>NUCLEOTIDE SEQUENCE [LARGE SCALE GENOMIC DNA]</scope>
    <source>
        <strain evidence="4 6">CGMCC 1.3889</strain>
    </source>
</reference>
<evidence type="ECO:0008006" key="7">
    <source>
        <dbReference type="Google" id="ProtNLM"/>
    </source>
</evidence>
<organism evidence="3 5">
    <name type="scientific">Pediococcus ethanolidurans</name>
    <dbReference type="NCBI Taxonomy" id="319653"/>
    <lineage>
        <taxon>Bacteria</taxon>
        <taxon>Bacillati</taxon>
        <taxon>Bacillota</taxon>
        <taxon>Bacilli</taxon>
        <taxon>Lactobacillales</taxon>
        <taxon>Lactobacillaceae</taxon>
        <taxon>Pediococcus</taxon>
    </lineage>
</organism>
<evidence type="ECO:0000313" key="3">
    <source>
        <dbReference type="EMBL" id="KRN83133.1"/>
    </source>
</evidence>
<feature type="chain" id="PRO_5006419358" description="Lipoprotein" evidence="2">
    <location>
        <begin position="23"/>
        <end position="171"/>
    </location>
</feature>
<gene>
    <name evidence="3" type="ORF">IV87_GL001572</name>
    <name evidence="4" type="ORF">SAMN04487973_10585</name>
</gene>
<dbReference type="STRING" id="319653.SAMN04487973_10585"/>
<name>A0A0R2KA56_9LACO</name>
<reference evidence="3 5" key="1">
    <citation type="journal article" date="2015" name="Genome Announc.">
        <title>Expanding the biotechnology potential of lactobacilli through comparative genomics of 213 strains and associated genera.</title>
        <authorList>
            <person name="Sun Z."/>
            <person name="Harris H.M."/>
            <person name="McCann A."/>
            <person name="Guo C."/>
            <person name="Argimon S."/>
            <person name="Zhang W."/>
            <person name="Yang X."/>
            <person name="Jeffery I.B."/>
            <person name="Cooney J.C."/>
            <person name="Kagawa T.F."/>
            <person name="Liu W."/>
            <person name="Song Y."/>
            <person name="Salvetti E."/>
            <person name="Wrobel A."/>
            <person name="Rasinkangas P."/>
            <person name="Parkhill J."/>
            <person name="Rea M.C."/>
            <person name="O'Sullivan O."/>
            <person name="Ritari J."/>
            <person name="Douillard F.P."/>
            <person name="Paul Ross R."/>
            <person name="Yang R."/>
            <person name="Briner A.E."/>
            <person name="Felis G.E."/>
            <person name="de Vos W.M."/>
            <person name="Barrangou R."/>
            <person name="Klaenhammer T.R."/>
            <person name="Caufield P.W."/>
            <person name="Cui Y."/>
            <person name="Zhang H."/>
            <person name="O'Toole P.W."/>
        </authorList>
    </citation>
    <scope>NUCLEOTIDE SEQUENCE [LARGE SCALE GENOMIC DNA]</scope>
    <source>
        <strain evidence="3 5">DSM 22301</strain>
    </source>
</reference>
<protein>
    <recommendedName>
        <fullName evidence="7">Lipoprotein</fullName>
    </recommendedName>
</protein>
<dbReference type="EMBL" id="FOGK01000005">
    <property type="protein sequence ID" value="SER37278.1"/>
    <property type="molecule type" value="Genomic_DNA"/>
</dbReference>